<sequence>MGRQMSGIGFRSVRANATGQEPVFRVIYFTKTSSGNDLESPNLEEIVARLALDAQKEYIRQAFNELQELIEKAFVAGLESRQVEILIEFDLFLGYTIYADGLVARRKQVPFDSVSAVGRYVVHQFKLEPIQGASRADVLATTTLDP</sequence>
<dbReference type="Proteomes" id="UP000238523">
    <property type="component" value="Chromosome"/>
</dbReference>
<accession>A0A2K9Z6M5</accession>
<organism evidence="1 2">
    <name type="scientific">Rhizobium leguminosarum</name>
    <dbReference type="NCBI Taxonomy" id="384"/>
    <lineage>
        <taxon>Bacteria</taxon>
        <taxon>Pseudomonadati</taxon>
        <taxon>Pseudomonadota</taxon>
        <taxon>Alphaproteobacteria</taxon>
        <taxon>Hyphomicrobiales</taxon>
        <taxon>Rhizobiaceae</taxon>
        <taxon>Rhizobium/Agrobacterium group</taxon>
        <taxon>Rhizobium</taxon>
    </lineage>
</organism>
<evidence type="ECO:0000313" key="2">
    <source>
        <dbReference type="Proteomes" id="UP000238523"/>
    </source>
</evidence>
<name>A0A2K9Z6M5_RHILE</name>
<protein>
    <submittedName>
        <fullName evidence="1">Uncharacterized protein</fullName>
    </submittedName>
</protein>
<evidence type="ECO:0000313" key="1">
    <source>
        <dbReference type="EMBL" id="AUW43879.1"/>
    </source>
</evidence>
<gene>
    <name evidence="1" type="ORF">CUJ84_Chr003544</name>
</gene>
<reference evidence="1 2" key="1">
    <citation type="submission" date="2017-11" db="EMBL/GenBank/DDBJ databases">
        <title>Complete genome of Rhizobium leguminosarum Norway, an ineffective micro-symbiont.</title>
        <authorList>
            <person name="Hoffrichter A."/>
            <person name="Liang J."/>
            <person name="Brachmann A."/>
            <person name="Marin M."/>
        </authorList>
    </citation>
    <scope>NUCLEOTIDE SEQUENCE [LARGE SCALE GENOMIC DNA]</scope>
    <source>
        <strain evidence="1 2">Norway</strain>
    </source>
</reference>
<dbReference type="EMBL" id="CP025012">
    <property type="protein sequence ID" value="AUW43879.1"/>
    <property type="molecule type" value="Genomic_DNA"/>
</dbReference>
<proteinExistence type="predicted"/>
<dbReference type="AlphaFoldDB" id="A0A2K9Z6M5"/>